<evidence type="ECO:0000313" key="1">
    <source>
        <dbReference type="EMBL" id="RIW12902.1"/>
    </source>
</evidence>
<dbReference type="InterPro" id="IPR036097">
    <property type="entry name" value="HisK_dim/P_sf"/>
</dbReference>
<keyword evidence="2" id="KW-1185">Reference proteome</keyword>
<accession>A0A418PMM9</accession>
<proteinExistence type="predicted"/>
<dbReference type="AlphaFoldDB" id="A0A418PMM9"/>
<dbReference type="SUPFAM" id="SSF47384">
    <property type="entry name" value="Homodimeric domain of signal transducing histidine kinase"/>
    <property type="match status" value="1"/>
</dbReference>
<evidence type="ECO:0008006" key="3">
    <source>
        <dbReference type="Google" id="ProtNLM"/>
    </source>
</evidence>
<organism evidence="1 2">
    <name type="scientific">Algoriphagus lacus</name>
    <dbReference type="NCBI Taxonomy" id="2056311"/>
    <lineage>
        <taxon>Bacteria</taxon>
        <taxon>Pseudomonadati</taxon>
        <taxon>Bacteroidota</taxon>
        <taxon>Cytophagia</taxon>
        <taxon>Cytophagales</taxon>
        <taxon>Cyclobacteriaceae</taxon>
        <taxon>Algoriphagus</taxon>
    </lineage>
</organism>
<dbReference type="EMBL" id="QXML01000011">
    <property type="protein sequence ID" value="RIW12902.1"/>
    <property type="molecule type" value="Genomic_DNA"/>
</dbReference>
<name>A0A418PMM9_9BACT</name>
<comment type="caution">
    <text evidence="1">The sequence shown here is derived from an EMBL/GenBank/DDBJ whole genome shotgun (WGS) entry which is preliminary data.</text>
</comment>
<protein>
    <recommendedName>
        <fullName evidence="3">Signal transduction histidine kinase dimerisation/phosphoacceptor domain-containing protein</fullName>
    </recommendedName>
</protein>
<dbReference type="Proteomes" id="UP000283522">
    <property type="component" value="Unassembled WGS sequence"/>
</dbReference>
<evidence type="ECO:0000313" key="2">
    <source>
        <dbReference type="Proteomes" id="UP000283522"/>
    </source>
</evidence>
<reference evidence="1 2" key="1">
    <citation type="submission" date="2018-09" db="EMBL/GenBank/DDBJ databases">
        <authorList>
            <person name="Wang X."/>
            <person name="Du Z."/>
        </authorList>
    </citation>
    <scope>NUCLEOTIDE SEQUENCE [LARGE SCALE GENOMIC DNA]</scope>
    <source>
        <strain evidence="1 2">N3</strain>
    </source>
</reference>
<sequence length="473" mass="54610">MEFYTVKFEIEVFNSSYGCFFYIKFFIQLSILHPFITRKVLISTENIENLIPDFMMESGHFYLVITDIDGKILKFNRNFEKISADPFDYQFSNFLSPNSESEFTYSLELMLGAPKIRRHLLLEHPTMINEGFSQIWWEFSVITTPDMDISGIIGIGVGMQFLEQEMPWNNLVDVLGFGKIILDRDFKVRSWDERIAQWFEPDLEKWNKKNLLDTPSFKGNSQLSFVLETFSYEIKPRCFLIQTNEPESISFAALLIGCQEGYNLFLVPKDLPSSSQLDKKLIPEPVLDTLPGSVFVLSNSGKLLQQNASAKELARIWKGRAYSEGYTLNFPNQPNRFSKLLRAIEEGKKGQSSDLELKLLMPNQEFAFWNASVRPIPLNSEFPEGIVIQVWDSTPLKSQIVQLNRENERLRDLALSPSHILRGPLSSMMGLLELIDAKQMDQENQKLFGYLKPLTKELDQIIRQHAKKMSAFN</sequence>
<dbReference type="GO" id="GO:0000155">
    <property type="term" value="F:phosphorelay sensor kinase activity"/>
    <property type="evidence" value="ECO:0007669"/>
    <property type="project" value="InterPro"/>
</dbReference>
<gene>
    <name evidence="1" type="ORF">D0X99_17550</name>
</gene>